<reference evidence="1" key="1">
    <citation type="journal article" date="2014" name="Front. Microbiol.">
        <title>High frequency of phylogenetically diverse reductive dehalogenase-homologous genes in deep subseafloor sedimentary metagenomes.</title>
        <authorList>
            <person name="Kawai M."/>
            <person name="Futagami T."/>
            <person name="Toyoda A."/>
            <person name="Takaki Y."/>
            <person name="Nishi S."/>
            <person name="Hori S."/>
            <person name="Arai W."/>
            <person name="Tsubouchi T."/>
            <person name="Morono Y."/>
            <person name="Uchiyama I."/>
            <person name="Ito T."/>
            <person name="Fujiyama A."/>
            <person name="Inagaki F."/>
            <person name="Takami H."/>
        </authorList>
    </citation>
    <scope>NUCLEOTIDE SEQUENCE</scope>
    <source>
        <strain evidence="1">Expedition CK06-06</strain>
    </source>
</reference>
<sequence length="34" mass="4121">FTIINIYYIIYKPILIEKANLFFILKVNEHHKGN</sequence>
<name>X1SFB4_9ZZZZ</name>
<feature type="non-terminal residue" evidence="1">
    <location>
        <position position="1"/>
    </location>
</feature>
<evidence type="ECO:0000313" key="1">
    <source>
        <dbReference type="EMBL" id="GAI91648.1"/>
    </source>
</evidence>
<comment type="caution">
    <text evidence="1">The sequence shown here is derived from an EMBL/GenBank/DDBJ whole genome shotgun (WGS) entry which is preliminary data.</text>
</comment>
<gene>
    <name evidence="1" type="ORF">S12H4_30661</name>
</gene>
<dbReference type="EMBL" id="BARW01017810">
    <property type="protein sequence ID" value="GAI91648.1"/>
    <property type="molecule type" value="Genomic_DNA"/>
</dbReference>
<proteinExistence type="predicted"/>
<dbReference type="AlphaFoldDB" id="X1SFB4"/>
<accession>X1SFB4</accession>
<organism evidence="1">
    <name type="scientific">marine sediment metagenome</name>
    <dbReference type="NCBI Taxonomy" id="412755"/>
    <lineage>
        <taxon>unclassified sequences</taxon>
        <taxon>metagenomes</taxon>
        <taxon>ecological metagenomes</taxon>
    </lineage>
</organism>
<protein>
    <submittedName>
        <fullName evidence="1">Uncharacterized protein</fullName>
    </submittedName>
</protein>